<evidence type="ECO:0000256" key="2">
    <source>
        <dbReference type="SAM" id="Phobius"/>
    </source>
</evidence>
<evidence type="ECO:0000313" key="4">
    <source>
        <dbReference type="Proteomes" id="UP001500620"/>
    </source>
</evidence>
<organism evidence="3 4">
    <name type="scientific">Dactylosporangium darangshiense</name>
    <dbReference type="NCBI Taxonomy" id="579108"/>
    <lineage>
        <taxon>Bacteria</taxon>
        <taxon>Bacillati</taxon>
        <taxon>Actinomycetota</taxon>
        <taxon>Actinomycetes</taxon>
        <taxon>Micromonosporales</taxon>
        <taxon>Micromonosporaceae</taxon>
        <taxon>Dactylosporangium</taxon>
    </lineage>
</organism>
<dbReference type="InterPro" id="IPR021454">
    <property type="entry name" value="DUF3105"/>
</dbReference>
<accession>A0ABP8D6H4</accession>
<keyword evidence="4" id="KW-1185">Reference proteome</keyword>
<feature type="transmembrane region" description="Helical" evidence="2">
    <location>
        <begin position="114"/>
        <end position="136"/>
    </location>
</feature>
<feature type="region of interest" description="Disordered" evidence="1">
    <location>
        <begin position="289"/>
        <end position="318"/>
    </location>
</feature>
<feature type="compositionally biased region" description="Acidic residues" evidence="1">
    <location>
        <begin position="27"/>
        <end position="60"/>
    </location>
</feature>
<proteinExistence type="predicted"/>
<evidence type="ECO:0008006" key="5">
    <source>
        <dbReference type="Google" id="ProtNLM"/>
    </source>
</evidence>
<feature type="compositionally biased region" description="Low complexity" evidence="1">
    <location>
        <begin position="62"/>
        <end position="80"/>
    </location>
</feature>
<gene>
    <name evidence="3" type="ORF">GCM10022255_027940</name>
</gene>
<dbReference type="Pfam" id="PF11303">
    <property type="entry name" value="DUF3105"/>
    <property type="match status" value="1"/>
</dbReference>
<evidence type="ECO:0000256" key="1">
    <source>
        <dbReference type="SAM" id="MobiDB-lite"/>
    </source>
</evidence>
<keyword evidence="2" id="KW-0472">Membrane</keyword>
<keyword evidence="2" id="KW-0812">Transmembrane</keyword>
<dbReference type="RefSeq" id="WP_345125484.1">
    <property type="nucleotide sequence ID" value="NZ_BAABAT010000005.1"/>
</dbReference>
<protein>
    <recommendedName>
        <fullName evidence="5">DUF3105 domain-containing protein</fullName>
    </recommendedName>
</protein>
<feature type="region of interest" description="Disordered" evidence="1">
    <location>
        <begin position="1"/>
        <end position="98"/>
    </location>
</feature>
<keyword evidence="2" id="KW-1133">Transmembrane helix</keyword>
<name>A0ABP8D6H4_9ACTN</name>
<reference evidence="4" key="1">
    <citation type="journal article" date="2019" name="Int. J. Syst. Evol. Microbiol.">
        <title>The Global Catalogue of Microorganisms (GCM) 10K type strain sequencing project: providing services to taxonomists for standard genome sequencing and annotation.</title>
        <authorList>
            <consortium name="The Broad Institute Genomics Platform"/>
            <consortium name="The Broad Institute Genome Sequencing Center for Infectious Disease"/>
            <person name="Wu L."/>
            <person name="Ma J."/>
        </authorList>
    </citation>
    <scope>NUCLEOTIDE SEQUENCE [LARGE SCALE GENOMIC DNA]</scope>
    <source>
        <strain evidence="4">JCM 17441</strain>
    </source>
</reference>
<dbReference type="EMBL" id="BAABAT010000005">
    <property type="protein sequence ID" value="GAA4248336.1"/>
    <property type="molecule type" value="Genomic_DNA"/>
</dbReference>
<evidence type="ECO:0000313" key="3">
    <source>
        <dbReference type="EMBL" id="GAA4248336.1"/>
    </source>
</evidence>
<comment type="caution">
    <text evidence="3">The sequence shown here is derived from an EMBL/GenBank/DDBJ whole genome shotgun (WGS) entry which is preliminary data.</text>
</comment>
<dbReference type="Proteomes" id="UP001500620">
    <property type="component" value="Unassembled WGS sequence"/>
</dbReference>
<sequence length="318" mass="34070">MSTQHGGGNRKPSTKPVAGAKPKQGGDEDVSDVEDVELLEDADVSDSEVDSDISDSDDEGGPAAPAKPKASPRKSAPARKTTAGAGKRPATATRPAAKKIAPVKVKQGMSWGPIALFTTVGVLALGIVGFAGYQVYENGLTWKERADQISGIQDYYKIDKAMVGQREHVWGPQQYKLSPPVAGNHNANWQRCLGDVYTAPIANEHALHSMEHGAVWITYNPSLPADQVEKLAKRVRGNDYMLMSPYTNLDKPISLQAWGFQLKVDNADDSRIDQFIKALRQNASLEAGTPCSSGDIITETGTTPRDLGKDGTTQMGGN</sequence>